<name>A0A852TXC5_9ACTN</name>
<dbReference type="SUPFAM" id="SSF56349">
    <property type="entry name" value="DNA breaking-rejoining enzymes"/>
    <property type="match status" value="1"/>
</dbReference>
<evidence type="ECO:0000259" key="2">
    <source>
        <dbReference type="SMART" id="SM00943"/>
    </source>
</evidence>
<proteinExistence type="predicted"/>
<dbReference type="InterPro" id="IPR015330">
    <property type="entry name" value="DNA_primase/pol_bifunc_N"/>
</dbReference>
<keyword evidence="1" id="KW-0233">DNA recombination</keyword>
<dbReference type="Proteomes" id="UP000589036">
    <property type="component" value="Unassembled WGS sequence"/>
</dbReference>
<sequence length="173" mass="18820">MTAFAPVDYALAALRRGWSVFPITPGAKQPPLVRDWNNAATREPEQVRAWWEQWPEANYGIATGPSGLVVIDLDTPKPGRARPPAWDQPGITDGADVLAALAEDAGQRSPLAGTPYALRHTCVSTWLNAGVSETLVARWAGHSVAVLKKIYAKCLVGEEERAKQQIEEALRRG</sequence>
<dbReference type="InterPro" id="IPR011010">
    <property type="entry name" value="DNA_brk_join_enz"/>
</dbReference>
<dbReference type="AlphaFoldDB" id="A0A852TXC5"/>
<dbReference type="CDD" id="cd04859">
    <property type="entry name" value="Prim_Pol"/>
    <property type="match status" value="1"/>
</dbReference>
<dbReference type="SMART" id="SM00943">
    <property type="entry name" value="Prim-Pol"/>
    <property type="match status" value="1"/>
</dbReference>
<comment type="caution">
    <text evidence="3">The sequence shown here is derived from an EMBL/GenBank/DDBJ whole genome shotgun (WGS) entry which is preliminary data.</text>
</comment>
<evidence type="ECO:0000256" key="1">
    <source>
        <dbReference type="ARBA" id="ARBA00023172"/>
    </source>
</evidence>
<protein>
    <submittedName>
        <fullName evidence="3">Integrase</fullName>
    </submittedName>
</protein>
<dbReference type="GO" id="GO:0006310">
    <property type="term" value="P:DNA recombination"/>
    <property type="evidence" value="ECO:0007669"/>
    <property type="project" value="UniProtKB-KW"/>
</dbReference>
<organism evidence="3 4">
    <name type="scientific">Spinactinospora alkalitolerans</name>
    <dbReference type="NCBI Taxonomy" id="687207"/>
    <lineage>
        <taxon>Bacteria</taxon>
        <taxon>Bacillati</taxon>
        <taxon>Actinomycetota</taxon>
        <taxon>Actinomycetes</taxon>
        <taxon>Streptosporangiales</taxon>
        <taxon>Nocardiopsidaceae</taxon>
        <taxon>Spinactinospora</taxon>
    </lineage>
</organism>
<dbReference type="InterPro" id="IPR013762">
    <property type="entry name" value="Integrase-like_cat_sf"/>
</dbReference>
<dbReference type="GO" id="GO:0015074">
    <property type="term" value="P:DNA integration"/>
    <property type="evidence" value="ECO:0007669"/>
    <property type="project" value="InterPro"/>
</dbReference>
<dbReference type="Gene3D" id="1.10.443.10">
    <property type="entry name" value="Intergrase catalytic core"/>
    <property type="match status" value="1"/>
</dbReference>
<reference evidence="3 4" key="1">
    <citation type="submission" date="2020-07" db="EMBL/GenBank/DDBJ databases">
        <title>Sequencing the genomes of 1000 actinobacteria strains.</title>
        <authorList>
            <person name="Klenk H.-P."/>
        </authorList>
    </citation>
    <scope>NUCLEOTIDE SEQUENCE [LARGE SCALE GENOMIC DNA]</scope>
    <source>
        <strain evidence="3 4">CXB654</strain>
    </source>
</reference>
<evidence type="ECO:0000313" key="4">
    <source>
        <dbReference type="Proteomes" id="UP000589036"/>
    </source>
</evidence>
<feature type="domain" description="DNA primase/polymerase bifunctional N-terminal" evidence="2">
    <location>
        <begin position="10"/>
        <end position="166"/>
    </location>
</feature>
<keyword evidence="4" id="KW-1185">Reference proteome</keyword>
<accession>A0A852TXC5</accession>
<dbReference type="RefSeq" id="WP_179642759.1">
    <property type="nucleotide sequence ID" value="NZ_BAAAYY010000033.1"/>
</dbReference>
<gene>
    <name evidence="3" type="ORF">HDA32_001814</name>
</gene>
<dbReference type="SUPFAM" id="SSF56747">
    <property type="entry name" value="Prim-pol domain"/>
    <property type="match status" value="1"/>
</dbReference>
<evidence type="ECO:0000313" key="3">
    <source>
        <dbReference type="EMBL" id="NYE46694.1"/>
    </source>
</evidence>
<dbReference type="EMBL" id="JACCCC010000001">
    <property type="protein sequence ID" value="NYE46694.1"/>
    <property type="molecule type" value="Genomic_DNA"/>
</dbReference>
<dbReference type="Pfam" id="PF09250">
    <property type="entry name" value="Prim-Pol"/>
    <property type="match status" value="1"/>
</dbReference>
<dbReference type="GO" id="GO:0003677">
    <property type="term" value="F:DNA binding"/>
    <property type="evidence" value="ECO:0007669"/>
    <property type="project" value="InterPro"/>
</dbReference>